<dbReference type="GO" id="GO:0016094">
    <property type="term" value="P:polyprenol biosynthetic process"/>
    <property type="evidence" value="ECO:0007669"/>
    <property type="project" value="TreeGrafter"/>
</dbReference>
<reference evidence="3" key="1">
    <citation type="journal article" date="2020" name="mSystems">
        <title>Genome- and Community-Level Interaction Insights into Carbon Utilization and Element Cycling Functions of Hydrothermarchaeota in Hydrothermal Sediment.</title>
        <authorList>
            <person name="Zhou Z."/>
            <person name="Liu Y."/>
            <person name="Xu W."/>
            <person name="Pan J."/>
            <person name="Luo Z.H."/>
            <person name="Li M."/>
        </authorList>
    </citation>
    <scope>NUCLEOTIDE SEQUENCE [LARGE SCALE GENOMIC DNA]</scope>
    <source>
        <strain evidence="3">SpSt-1019</strain>
    </source>
</reference>
<dbReference type="InterPro" id="IPR018520">
    <property type="entry name" value="UPP_synth-like_CS"/>
</dbReference>
<sequence length="227" mass="26494">MSKIKHIAIIMDGNARWAKARLLPVSTGHLEGFKKLQAMVNCFIERDIPYLSVYAFSTENWKRPKEEIEGIFKIFYDGIEKYIKDWSKKGVKLKFFSLRENLSSDVLNLIETSEKIEVSPIKVNLGVAFNYGSRKEILHTAAKIKSLDSNYDEENFSKMLLTYPFPDPDILIRTGGEKRISNFLLWQIAYTELFFVDKFWPDFTEKDLDNIIAEFHSRQRRFGGRTS</sequence>
<feature type="binding site" evidence="2">
    <location>
        <begin position="13"/>
        <end position="16"/>
    </location>
    <ligand>
        <name>substrate</name>
    </ligand>
</feature>
<feature type="binding site" evidence="2">
    <location>
        <position position="192"/>
    </location>
    <ligand>
        <name>Mg(2+)</name>
        <dbReference type="ChEBI" id="CHEBI:18420"/>
    </ligand>
</feature>
<dbReference type="PROSITE" id="PS01066">
    <property type="entry name" value="UPP_SYNTHASE"/>
    <property type="match status" value="1"/>
</dbReference>
<feature type="binding site" evidence="2">
    <location>
        <position position="61"/>
    </location>
    <ligand>
        <name>substrate</name>
    </ligand>
</feature>
<name>A0A7C5PB25_9BACT</name>
<dbReference type="CDD" id="cd00475">
    <property type="entry name" value="Cis_IPPS"/>
    <property type="match status" value="1"/>
</dbReference>
<feature type="binding site" evidence="2">
    <location>
        <begin position="179"/>
        <end position="181"/>
    </location>
    <ligand>
        <name>substrate</name>
    </ligand>
</feature>
<dbReference type="NCBIfam" id="TIGR00055">
    <property type="entry name" value="uppS"/>
    <property type="match status" value="1"/>
</dbReference>
<keyword evidence="2" id="KW-0460">Magnesium</keyword>
<dbReference type="PANTHER" id="PTHR10291:SF0">
    <property type="entry name" value="DEHYDRODOLICHYL DIPHOSPHATE SYNTHASE 2"/>
    <property type="match status" value="1"/>
</dbReference>
<dbReference type="EMBL" id="DRUY01000096">
    <property type="protein sequence ID" value="HHI65469.1"/>
    <property type="molecule type" value="Genomic_DNA"/>
</dbReference>
<gene>
    <name evidence="3" type="primary">uppS</name>
    <name evidence="3" type="ORF">ENL70_02835</name>
</gene>
<comment type="caution">
    <text evidence="2">Lacks conserved residue(s) required for the propagation of feature annotation.</text>
</comment>
<proteinExistence type="inferred from homology"/>
<feature type="binding site" evidence="2">
    <location>
        <position position="173"/>
    </location>
    <ligand>
        <name>substrate</name>
    </ligand>
</feature>
<comment type="cofactor">
    <cofactor evidence="2">
        <name>Mg(2+)</name>
        <dbReference type="ChEBI" id="CHEBI:18420"/>
    </cofactor>
    <text evidence="2">Binds 2 magnesium ions per subunit.</text>
</comment>
<feature type="binding site" evidence="2">
    <location>
        <position position="17"/>
    </location>
    <ligand>
        <name>substrate</name>
    </ligand>
</feature>
<dbReference type="HAMAP" id="MF_01139">
    <property type="entry name" value="ISPT"/>
    <property type="match status" value="1"/>
</dbReference>
<feature type="active site" description="Proton acceptor" evidence="2">
    <location>
        <position position="60"/>
    </location>
</feature>
<keyword evidence="1 2" id="KW-0808">Transferase</keyword>
<dbReference type="GO" id="GO:0000287">
    <property type="term" value="F:magnesium ion binding"/>
    <property type="evidence" value="ECO:0007669"/>
    <property type="project" value="UniProtKB-UniRule"/>
</dbReference>
<feature type="binding site" evidence="2">
    <location>
        <begin position="57"/>
        <end position="59"/>
    </location>
    <ligand>
        <name>substrate</name>
    </ligand>
</feature>
<dbReference type="Pfam" id="PF01255">
    <property type="entry name" value="Prenyltransf"/>
    <property type="match status" value="1"/>
</dbReference>
<dbReference type="GO" id="GO:0045547">
    <property type="term" value="F:ditrans,polycis-polyprenyl diphosphate synthase [(2E,6E)-farnesyl diphosphate specific] activity"/>
    <property type="evidence" value="ECO:0007669"/>
    <property type="project" value="TreeGrafter"/>
</dbReference>
<keyword evidence="2" id="KW-0479">Metal-binding</keyword>
<dbReference type="PANTHER" id="PTHR10291">
    <property type="entry name" value="DEHYDRODOLICHYL DIPHOSPHATE SYNTHASE FAMILY MEMBER"/>
    <property type="match status" value="1"/>
</dbReference>
<feature type="binding site" evidence="2">
    <location>
        <position position="63"/>
    </location>
    <ligand>
        <name>substrate</name>
    </ligand>
</feature>
<dbReference type="EC" id="2.5.1.-" evidence="2"/>
<evidence type="ECO:0000256" key="1">
    <source>
        <dbReference type="ARBA" id="ARBA00022679"/>
    </source>
</evidence>
<protein>
    <recommendedName>
        <fullName evidence="2">Isoprenyl transferase</fullName>
        <ecNumber evidence="2">2.5.1.-</ecNumber>
    </recommendedName>
</protein>
<feature type="binding site" evidence="2">
    <location>
        <position position="29"/>
    </location>
    <ligand>
        <name>substrate</name>
    </ligand>
</feature>
<dbReference type="InterPro" id="IPR001441">
    <property type="entry name" value="UPP_synth-like"/>
</dbReference>
<feature type="active site" evidence="2">
    <location>
        <position position="12"/>
    </location>
</feature>
<feature type="binding site" evidence="2">
    <location>
        <position position="12"/>
    </location>
    <ligand>
        <name>Mg(2+)</name>
        <dbReference type="ChEBI" id="CHEBI:18420"/>
    </ligand>
</feature>
<evidence type="ECO:0000313" key="3">
    <source>
        <dbReference type="EMBL" id="HHI65469.1"/>
    </source>
</evidence>
<evidence type="ECO:0000256" key="2">
    <source>
        <dbReference type="HAMAP-Rule" id="MF_01139"/>
    </source>
</evidence>
<comment type="function">
    <text evidence="2">Catalyzes the condensation of isopentenyl diphosphate (IPP) with allylic pyrophosphates generating different type of terpenoids.</text>
</comment>
<organism evidence="3">
    <name type="scientific">Thermodesulfobium narugense</name>
    <dbReference type="NCBI Taxonomy" id="184064"/>
    <lineage>
        <taxon>Bacteria</taxon>
        <taxon>Pseudomonadati</taxon>
        <taxon>Thermodesulfobiota</taxon>
        <taxon>Thermodesulfobiia</taxon>
        <taxon>Thermodesulfobiales</taxon>
        <taxon>Thermodesulfobiaceae</taxon>
        <taxon>Thermodesulfobium</taxon>
    </lineage>
</organism>
<accession>A0A7C5PB25</accession>
<dbReference type="InterPro" id="IPR036424">
    <property type="entry name" value="UPP_synth-like_sf"/>
</dbReference>
<dbReference type="AlphaFoldDB" id="A0A7C5PB25"/>
<comment type="similarity">
    <text evidence="2">Belongs to the UPP synthase family.</text>
</comment>
<comment type="subunit">
    <text evidence="2">Homodimer.</text>
</comment>
<dbReference type="Gene3D" id="3.40.1180.10">
    <property type="entry name" value="Decaprenyl diphosphate synthase-like"/>
    <property type="match status" value="1"/>
</dbReference>
<comment type="caution">
    <text evidence="3">The sequence shown here is derived from an EMBL/GenBank/DDBJ whole genome shotgun (WGS) entry which is preliminary data.</text>
</comment>
<dbReference type="SUPFAM" id="SSF64005">
    <property type="entry name" value="Undecaprenyl diphosphate synthase"/>
    <property type="match status" value="1"/>
</dbReference>